<dbReference type="OrthoDB" id="3047765at2759"/>
<dbReference type="RefSeq" id="XP_041158026.1">
    <property type="nucleotide sequence ID" value="XM_041303460.1"/>
</dbReference>
<protein>
    <submittedName>
        <fullName evidence="2">Uncharacterized protein</fullName>
    </submittedName>
</protein>
<dbReference type="GeneID" id="64597224"/>
<organism evidence="2 3">
    <name type="scientific">Suillus plorans</name>
    <dbReference type="NCBI Taxonomy" id="116603"/>
    <lineage>
        <taxon>Eukaryota</taxon>
        <taxon>Fungi</taxon>
        <taxon>Dikarya</taxon>
        <taxon>Basidiomycota</taxon>
        <taxon>Agaricomycotina</taxon>
        <taxon>Agaricomycetes</taxon>
        <taxon>Agaricomycetidae</taxon>
        <taxon>Boletales</taxon>
        <taxon>Suillineae</taxon>
        <taxon>Suillaceae</taxon>
        <taxon>Suillus</taxon>
    </lineage>
</organism>
<gene>
    <name evidence="2" type="ORF">HD556DRAFT_1387710</name>
</gene>
<reference evidence="2" key="1">
    <citation type="journal article" date="2020" name="New Phytol.">
        <title>Comparative genomics reveals dynamic genome evolution in host specialist ectomycorrhizal fungi.</title>
        <authorList>
            <person name="Lofgren L.A."/>
            <person name="Nguyen N.H."/>
            <person name="Vilgalys R."/>
            <person name="Ruytinx J."/>
            <person name="Liao H.L."/>
            <person name="Branco S."/>
            <person name="Kuo A."/>
            <person name="LaButti K."/>
            <person name="Lipzen A."/>
            <person name="Andreopoulos W."/>
            <person name="Pangilinan J."/>
            <person name="Riley R."/>
            <person name="Hundley H."/>
            <person name="Na H."/>
            <person name="Barry K."/>
            <person name="Grigoriev I.V."/>
            <person name="Stajich J.E."/>
            <person name="Kennedy P.G."/>
        </authorList>
    </citation>
    <scope>NUCLEOTIDE SEQUENCE</scope>
    <source>
        <strain evidence="2">S12</strain>
    </source>
</reference>
<sequence>MLPVTVEESKAQRLQRQQARFRDRGGAFVPSEKNVLKDILLARTVSGESPLKVAMKSRKKTASKAQGSPINDKVSRSKVNTEAPAGLVSRNAAAGPSTQSGGKISKVKTKKKAGPTTRKVKDKVKATDGNDISEAETTKVKPASNRRGRPPKTKSQANDHDIHADPESSNRKMRTSKEKPPDIPKVKSKAEVPRSDDEGTLVEAPRPKTHSKRKPVVVTIEPDDEGTPMPDNKPAAAEPWAVPKSAHKRLSAKDAPLNRAQAKQRTEIRKEHSDEAELIYASRVPKCSKRTEVDESPDLVKTKVYGSLTVDIPMKRSTTNPKRSAPDDDVGGDVKQPLKKPKVSKSQSAKSLLLSNSVAVSKSDPEDTAVKKPHSAMKQDTKKKAHPQESDDEDHMPKKPVSKKARFDEEPKPGYVLL</sequence>
<evidence type="ECO:0000256" key="1">
    <source>
        <dbReference type="SAM" id="MobiDB-lite"/>
    </source>
</evidence>
<accession>A0A9P7ALR1</accession>
<keyword evidence="3" id="KW-1185">Reference proteome</keyword>
<dbReference type="Proteomes" id="UP000719766">
    <property type="component" value="Unassembled WGS sequence"/>
</dbReference>
<feature type="compositionally biased region" description="Low complexity" evidence="1">
    <location>
        <begin position="344"/>
        <end position="357"/>
    </location>
</feature>
<feature type="compositionally biased region" description="Basic and acidic residues" evidence="1">
    <location>
        <begin position="289"/>
        <end position="301"/>
    </location>
</feature>
<comment type="caution">
    <text evidence="2">The sequence shown here is derived from an EMBL/GenBank/DDBJ whole genome shotgun (WGS) entry which is preliminary data.</text>
</comment>
<feature type="compositionally biased region" description="Basic residues" evidence="1">
    <location>
        <begin position="105"/>
        <end position="122"/>
    </location>
</feature>
<name>A0A9P7ALR1_9AGAM</name>
<proteinExistence type="predicted"/>
<evidence type="ECO:0000313" key="3">
    <source>
        <dbReference type="Proteomes" id="UP000719766"/>
    </source>
</evidence>
<feature type="region of interest" description="Disordered" evidence="1">
    <location>
        <begin position="47"/>
        <end position="418"/>
    </location>
</feature>
<evidence type="ECO:0000313" key="2">
    <source>
        <dbReference type="EMBL" id="KAG1791116.1"/>
    </source>
</evidence>
<feature type="compositionally biased region" description="Basic and acidic residues" evidence="1">
    <location>
        <begin position="157"/>
        <end position="197"/>
    </location>
</feature>
<feature type="compositionally biased region" description="Basic and acidic residues" evidence="1">
    <location>
        <begin position="264"/>
        <end position="275"/>
    </location>
</feature>
<dbReference type="AlphaFoldDB" id="A0A9P7ALR1"/>
<dbReference type="EMBL" id="JABBWE010000045">
    <property type="protein sequence ID" value="KAG1791116.1"/>
    <property type="molecule type" value="Genomic_DNA"/>
</dbReference>
<feature type="compositionally biased region" description="Basic and acidic residues" evidence="1">
    <location>
        <begin position="377"/>
        <end position="389"/>
    </location>
</feature>